<evidence type="ECO:0000313" key="1">
    <source>
        <dbReference type="EMBL" id="KAG5968056.1"/>
    </source>
</evidence>
<dbReference type="Proteomes" id="UP000742024">
    <property type="component" value="Unassembled WGS sequence"/>
</dbReference>
<organism evidence="1 2">
    <name type="scientific">Claviceps arundinis</name>
    <dbReference type="NCBI Taxonomy" id="1623583"/>
    <lineage>
        <taxon>Eukaryota</taxon>
        <taxon>Fungi</taxon>
        <taxon>Dikarya</taxon>
        <taxon>Ascomycota</taxon>
        <taxon>Pezizomycotina</taxon>
        <taxon>Sordariomycetes</taxon>
        <taxon>Hypocreomycetidae</taxon>
        <taxon>Hypocreales</taxon>
        <taxon>Clavicipitaceae</taxon>
        <taxon>Claviceps</taxon>
    </lineage>
</organism>
<name>A0ABQ7PM44_9HYPO</name>
<gene>
    <name evidence="1" type="ORF">E4U57_007596</name>
</gene>
<keyword evidence="2" id="KW-1185">Reference proteome</keyword>
<sequence>MKASSTNEKTAFLREKEDRSLVHINIHDPRLVSHLSRKGFKAFKDDNNDHTKLSDQWKNDFLRLRGSHHAESSEGKVSMQAPSHERERLGPYVHMETRRITLPTRSRSPLTIALDKLGIPICQKLDTEIFDTEPYSVARDRGAKCANVCSLDAPHRAARRSVLPALLDP</sequence>
<comment type="caution">
    <text evidence="1">The sequence shown here is derived from an EMBL/GenBank/DDBJ whole genome shotgun (WGS) entry which is preliminary data.</text>
</comment>
<reference evidence="1 2" key="1">
    <citation type="journal article" date="2020" name="bioRxiv">
        <title>Whole genome comparisons of ergot fungi reveals the divergence and evolution of species within the genus Claviceps are the result of varying mechanisms driving genome evolution and host range expansion.</title>
        <authorList>
            <person name="Wyka S.A."/>
            <person name="Mondo S.J."/>
            <person name="Liu M."/>
            <person name="Dettman J."/>
            <person name="Nalam V."/>
            <person name="Broders K.D."/>
        </authorList>
    </citation>
    <scope>NUCLEOTIDE SEQUENCE [LARGE SCALE GENOMIC DNA]</scope>
    <source>
        <strain evidence="1 2">LM583</strain>
    </source>
</reference>
<evidence type="ECO:0000313" key="2">
    <source>
        <dbReference type="Proteomes" id="UP000742024"/>
    </source>
</evidence>
<accession>A0ABQ7PM44</accession>
<protein>
    <submittedName>
        <fullName evidence="1">Uncharacterized protein</fullName>
    </submittedName>
</protein>
<proteinExistence type="predicted"/>
<dbReference type="EMBL" id="SRPR01000008">
    <property type="protein sequence ID" value="KAG5968056.1"/>
    <property type="molecule type" value="Genomic_DNA"/>
</dbReference>